<feature type="region of interest" description="Disordered" evidence="1">
    <location>
        <begin position="176"/>
        <end position="209"/>
    </location>
</feature>
<feature type="compositionally biased region" description="Basic and acidic residues" evidence="1">
    <location>
        <begin position="84"/>
        <end position="94"/>
    </location>
</feature>
<organism evidence="2 3">
    <name type="scientific">Hondaea fermentalgiana</name>
    <dbReference type="NCBI Taxonomy" id="2315210"/>
    <lineage>
        <taxon>Eukaryota</taxon>
        <taxon>Sar</taxon>
        <taxon>Stramenopiles</taxon>
        <taxon>Bigyra</taxon>
        <taxon>Labyrinthulomycetes</taxon>
        <taxon>Thraustochytrida</taxon>
        <taxon>Thraustochytriidae</taxon>
        <taxon>Hondaea</taxon>
    </lineage>
</organism>
<feature type="compositionally biased region" description="Acidic residues" evidence="1">
    <location>
        <begin position="62"/>
        <end position="73"/>
    </location>
</feature>
<dbReference type="AlphaFoldDB" id="A0A2R5GWU9"/>
<proteinExistence type="predicted"/>
<gene>
    <name evidence="2" type="ORF">FCC1311_086392</name>
</gene>
<feature type="compositionally biased region" description="Basic residues" evidence="1">
    <location>
        <begin position="13"/>
        <end position="25"/>
    </location>
</feature>
<accession>A0A2R5GWU9</accession>
<name>A0A2R5GWU9_9STRA</name>
<feature type="compositionally biased region" description="Basic and acidic residues" evidence="1">
    <location>
        <begin position="176"/>
        <end position="195"/>
    </location>
</feature>
<sequence>MESGGRAALQRALAKKRNLLKKKRKRDVEGAAPKAARGKLVAGPKTSSRTPARARASSSGGDADDDDDDDDDDAKAAGFSVEGGRPEPEAKRSADLQATSSRQKKVRRIKERVPRPAAASRDINYIQVQTLTRRGRNNMARPSVLLRLEKRDFAEQFRELFEEHVEGFTGLRGAKRERTAKEKNMEWRTRVEAKKTQAPASNAAKAQQERARLAVIERYRAMKKRQR</sequence>
<evidence type="ECO:0000313" key="3">
    <source>
        <dbReference type="Proteomes" id="UP000241890"/>
    </source>
</evidence>
<feature type="compositionally biased region" description="Low complexity" evidence="1">
    <location>
        <begin position="1"/>
        <end position="12"/>
    </location>
</feature>
<keyword evidence="3" id="KW-1185">Reference proteome</keyword>
<protein>
    <submittedName>
        <fullName evidence="2">Uncharacterized protein</fullName>
    </submittedName>
</protein>
<dbReference type="InParanoid" id="A0A2R5GWU9"/>
<evidence type="ECO:0000256" key="1">
    <source>
        <dbReference type="SAM" id="MobiDB-lite"/>
    </source>
</evidence>
<evidence type="ECO:0000313" key="2">
    <source>
        <dbReference type="EMBL" id="GBG32414.1"/>
    </source>
</evidence>
<dbReference type="EMBL" id="BEYU01000121">
    <property type="protein sequence ID" value="GBG32414.1"/>
    <property type="molecule type" value="Genomic_DNA"/>
</dbReference>
<dbReference type="Proteomes" id="UP000241890">
    <property type="component" value="Unassembled WGS sequence"/>
</dbReference>
<dbReference type="OrthoDB" id="498841at2759"/>
<feature type="region of interest" description="Disordered" evidence="1">
    <location>
        <begin position="1"/>
        <end position="118"/>
    </location>
</feature>
<comment type="caution">
    <text evidence="2">The sequence shown here is derived from an EMBL/GenBank/DDBJ whole genome shotgun (WGS) entry which is preliminary data.</text>
</comment>
<reference evidence="2 3" key="1">
    <citation type="submission" date="2017-12" db="EMBL/GenBank/DDBJ databases">
        <title>Sequencing, de novo assembly and annotation of complete genome of a new Thraustochytrid species, strain FCC1311.</title>
        <authorList>
            <person name="Sedici K."/>
            <person name="Godart F."/>
            <person name="Aiese Cigliano R."/>
            <person name="Sanseverino W."/>
            <person name="Barakat M."/>
            <person name="Ortet P."/>
            <person name="Marechal E."/>
            <person name="Cagnac O."/>
            <person name="Amato A."/>
        </authorList>
    </citation>
    <scope>NUCLEOTIDE SEQUENCE [LARGE SCALE GENOMIC DNA]</scope>
</reference>